<dbReference type="OrthoDB" id="279611at2"/>
<dbReference type="GO" id="GO:0005737">
    <property type="term" value="C:cytoplasm"/>
    <property type="evidence" value="ECO:0007669"/>
    <property type="project" value="TreeGrafter"/>
</dbReference>
<dbReference type="PANTHER" id="PTHR45953:SF1">
    <property type="entry name" value="IDURONATE 2-SULFATASE"/>
    <property type="match status" value="1"/>
</dbReference>
<reference evidence="4 5" key="1">
    <citation type="submission" date="2011-08" db="EMBL/GenBank/DDBJ databases">
        <title>The Genome Sequence of Clostridium hathewayi WAL-18680.</title>
        <authorList>
            <consortium name="The Broad Institute Genome Sequencing Platform"/>
            <person name="Earl A."/>
            <person name="Ward D."/>
            <person name="Feldgarden M."/>
            <person name="Gevers D."/>
            <person name="Finegold S.M."/>
            <person name="Summanen P.H."/>
            <person name="Molitoris D.R."/>
            <person name="Song M."/>
            <person name="Daigneault M."/>
            <person name="Allen-Vercoe E."/>
            <person name="Young S.K."/>
            <person name="Zeng Q."/>
            <person name="Gargeya S."/>
            <person name="Fitzgerald M."/>
            <person name="Haas B."/>
            <person name="Abouelleil A."/>
            <person name="Alvarado L."/>
            <person name="Arachchi H.M."/>
            <person name="Berlin A."/>
            <person name="Brown A."/>
            <person name="Chapman S.B."/>
            <person name="Chen Z."/>
            <person name="Dunbar C."/>
            <person name="Freedman E."/>
            <person name="Gearin G."/>
            <person name="Gellesch M."/>
            <person name="Goldberg J."/>
            <person name="Griggs A."/>
            <person name="Gujja S."/>
            <person name="Heiman D."/>
            <person name="Howarth C."/>
            <person name="Larson L."/>
            <person name="Lui A."/>
            <person name="MacDonald P.J.P."/>
            <person name="Montmayeur A."/>
            <person name="Murphy C."/>
            <person name="Neiman D."/>
            <person name="Pearson M."/>
            <person name="Priest M."/>
            <person name="Roberts A."/>
            <person name="Saif S."/>
            <person name="Shea T."/>
            <person name="Shenoy N."/>
            <person name="Sisk P."/>
            <person name="Stolte C."/>
            <person name="Sykes S."/>
            <person name="Wortman J."/>
            <person name="Nusbaum C."/>
            <person name="Birren B."/>
        </authorList>
    </citation>
    <scope>NUCLEOTIDE SEQUENCE [LARGE SCALE GENOMIC DNA]</scope>
    <source>
        <strain evidence="4 5">WAL-18680</strain>
    </source>
</reference>
<dbReference type="RefSeq" id="WP_006778239.1">
    <property type="nucleotide sequence ID" value="NZ_CP040506.1"/>
</dbReference>
<dbReference type="Pfam" id="PF00884">
    <property type="entry name" value="Sulfatase"/>
    <property type="match status" value="1"/>
</dbReference>
<evidence type="ECO:0000259" key="3">
    <source>
        <dbReference type="Pfam" id="PF00884"/>
    </source>
</evidence>
<keyword evidence="2" id="KW-0378">Hydrolase</keyword>
<proteinExistence type="predicted"/>
<evidence type="ECO:0000313" key="4">
    <source>
        <dbReference type="EMBL" id="EHI61806.1"/>
    </source>
</evidence>
<dbReference type="GO" id="GO:0046872">
    <property type="term" value="F:metal ion binding"/>
    <property type="evidence" value="ECO:0007669"/>
    <property type="project" value="UniProtKB-KW"/>
</dbReference>
<dbReference type="GO" id="GO:0008484">
    <property type="term" value="F:sulfuric ester hydrolase activity"/>
    <property type="evidence" value="ECO:0007669"/>
    <property type="project" value="TreeGrafter"/>
</dbReference>
<gene>
    <name evidence="4" type="ORF">HMPREF9473_00257</name>
</gene>
<protein>
    <recommendedName>
        <fullName evidence="3">Sulfatase N-terminal domain-containing protein</fullName>
    </recommendedName>
</protein>
<feature type="domain" description="Sulfatase N-terminal" evidence="3">
    <location>
        <begin position="3"/>
        <end position="325"/>
    </location>
</feature>
<accession>G5I9R7</accession>
<evidence type="ECO:0000313" key="5">
    <source>
        <dbReference type="Proteomes" id="UP000005384"/>
    </source>
</evidence>
<sequence>MKDILLIMSDQHGQAYMQMEDGRIRTPHMMRIAEEGLSFSHCYCNAPLCVPSRMSFLSGKMPGELQIFNNDTTLPIDMPTIAHAMGIRGYHTVLAGRMHFKGDDQNHGFDERLVGDITSQYWGTGGKQRTDFGAYTGTSNRKHCLEVVGGGYSPVMAYDEAVFQAAIECLEKEHEEPLFLVVGFYGPHFPFTCEPSLYRHYKGLLGEEELTALDCEDEYLEYRQTFTMEKARNCKAAYYGQVETLDGYVGRLYDKFRQRSREQLFIYVSDHGEQLGKHGIFGKQTLYQESVRVPLLVAGTGVGPGTRHGQVSLLDVSKTILAEAGADGSWHRGTAISLDKEEEPRPPVVIQQMLDLGGENTALAEAVIRVPFKAVKIGDAVRVYRLGENGEEELCTSKEGQEFLTEAMACFTSDDIVRKYIRQELELRKQHDILKQWGKAKKPPEPARMPIPECAREMPME</sequence>
<organism evidence="4 5">
    <name type="scientific">Hungatella hathewayi WAL-18680</name>
    <dbReference type="NCBI Taxonomy" id="742737"/>
    <lineage>
        <taxon>Bacteria</taxon>
        <taxon>Bacillati</taxon>
        <taxon>Bacillota</taxon>
        <taxon>Clostridia</taxon>
        <taxon>Lachnospirales</taxon>
        <taxon>Lachnospiraceae</taxon>
        <taxon>Hungatella</taxon>
    </lineage>
</organism>
<keyword evidence="5" id="KW-1185">Reference proteome</keyword>
<dbReference type="PATRIC" id="fig|742737.3.peg.251"/>
<dbReference type="AlphaFoldDB" id="G5I9R7"/>
<comment type="caution">
    <text evidence="4">The sequence shown here is derived from an EMBL/GenBank/DDBJ whole genome shotgun (WGS) entry which is preliminary data.</text>
</comment>
<evidence type="ECO:0000256" key="1">
    <source>
        <dbReference type="ARBA" id="ARBA00022723"/>
    </source>
</evidence>
<dbReference type="InterPro" id="IPR017850">
    <property type="entry name" value="Alkaline_phosphatase_core_sf"/>
</dbReference>
<dbReference type="InterPro" id="IPR000917">
    <property type="entry name" value="Sulfatase_N"/>
</dbReference>
<dbReference type="SUPFAM" id="SSF53649">
    <property type="entry name" value="Alkaline phosphatase-like"/>
    <property type="match status" value="1"/>
</dbReference>
<dbReference type="Proteomes" id="UP000005384">
    <property type="component" value="Unassembled WGS sequence"/>
</dbReference>
<evidence type="ECO:0000256" key="2">
    <source>
        <dbReference type="ARBA" id="ARBA00022801"/>
    </source>
</evidence>
<dbReference type="EMBL" id="ADLN01000001">
    <property type="protein sequence ID" value="EHI61806.1"/>
    <property type="molecule type" value="Genomic_DNA"/>
</dbReference>
<dbReference type="PANTHER" id="PTHR45953">
    <property type="entry name" value="IDURONATE 2-SULFATASE"/>
    <property type="match status" value="1"/>
</dbReference>
<name>G5I9R7_9FIRM</name>
<dbReference type="HOGENOM" id="CLU_592856_0_0_9"/>
<keyword evidence="1" id="KW-0479">Metal-binding</keyword>
<dbReference type="Gene3D" id="3.40.720.10">
    <property type="entry name" value="Alkaline Phosphatase, subunit A"/>
    <property type="match status" value="1"/>
</dbReference>